<sequence length="222" mass="25028">MKEMSSSMPIQHFTHIHPLTKVDGYGWFTCNGCNTYGFGTTYRCVSCDYDLHDHCATCPPTLFSFMHPQHELQRVFRGPEGQQNRRMCDICDESIEGLYYHCEPCGFDIHPLCTRLPQHVRHVPHPAHYLELSHSGASNTCVVCRGRIQSWRYKCGPCRVDVHMECVTSSASRGPATQQICYYIYQGQGQQLSPSMGRRTFAILMTLTVGVVCNLISGGLVG</sequence>
<keyword evidence="5" id="KW-1185">Reference proteome</keyword>
<organism evidence="4 5">
    <name type="scientific">Arabis nemorensis</name>
    <dbReference type="NCBI Taxonomy" id="586526"/>
    <lineage>
        <taxon>Eukaryota</taxon>
        <taxon>Viridiplantae</taxon>
        <taxon>Streptophyta</taxon>
        <taxon>Embryophyta</taxon>
        <taxon>Tracheophyta</taxon>
        <taxon>Spermatophyta</taxon>
        <taxon>Magnoliopsida</taxon>
        <taxon>eudicotyledons</taxon>
        <taxon>Gunneridae</taxon>
        <taxon>Pentapetalae</taxon>
        <taxon>rosids</taxon>
        <taxon>malvids</taxon>
        <taxon>Brassicales</taxon>
        <taxon>Brassicaceae</taxon>
        <taxon>Arabideae</taxon>
        <taxon>Arabis</taxon>
    </lineage>
</organism>
<comment type="caution">
    <text evidence="4">The sequence shown here is derived from an EMBL/GenBank/DDBJ whole genome shotgun (WGS) entry which is preliminary data.</text>
</comment>
<name>A0A565BMX3_9BRAS</name>
<dbReference type="Proteomes" id="UP000489600">
    <property type="component" value="Unassembled WGS sequence"/>
</dbReference>
<feature type="domain" description="DC1" evidence="3">
    <location>
        <begin position="14"/>
        <end position="56"/>
    </location>
</feature>
<dbReference type="OrthoDB" id="945197at2759"/>
<feature type="transmembrane region" description="Helical" evidence="2">
    <location>
        <begin position="201"/>
        <end position="221"/>
    </location>
</feature>
<keyword evidence="1" id="KW-0677">Repeat</keyword>
<feature type="domain" description="DC1" evidence="3">
    <location>
        <begin position="125"/>
        <end position="167"/>
    </location>
</feature>
<keyword evidence="2" id="KW-1133">Transmembrane helix</keyword>
<dbReference type="InterPro" id="IPR004146">
    <property type="entry name" value="DC1"/>
</dbReference>
<dbReference type="AlphaFoldDB" id="A0A565BMX3"/>
<dbReference type="SUPFAM" id="SSF57889">
    <property type="entry name" value="Cysteine-rich domain"/>
    <property type="match status" value="2"/>
</dbReference>
<evidence type="ECO:0000259" key="3">
    <source>
        <dbReference type="Pfam" id="PF03107"/>
    </source>
</evidence>
<evidence type="ECO:0000256" key="1">
    <source>
        <dbReference type="ARBA" id="ARBA00022737"/>
    </source>
</evidence>
<evidence type="ECO:0000256" key="2">
    <source>
        <dbReference type="SAM" id="Phobius"/>
    </source>
</evidence>
<dbReference type="Pfam" id="PF03107">
    <property type="entry name" value="C1_2"/>
    <property type="match status" value="3"/>
</dbReference>
<evidence type="ECO:0000313" key="4">
    <source>
        <dbReference type="EMBL" id="VVB02549.1"/>
    </source>
</evidence>
<dbReference type="PANTHER" id="PTHR47841">
    <property type="entry name" value="DIACYLGLYCEROL KINASE THETA-LIKE-RELATED"/>
    <property type="match status" value="1"/>
</dbReference>
<dbReference type="Gene3D" id="3.30.60.20">
    <property type="match status" value="1"/>
</dbReference>
<protein>
    <recommendedName>
        <fullName evidence="3">DC1 domain-containing protein</fullName>
    </recommendedName>
</protein>
<dbReference type="PANTHER" id="PTHR47841:SF6">
    <property type="entry name" value="CYSTEINE_HISTIDINE-RICH C1 DOMAIN FAMILY PROTEIN-RELATED"/>
    <property type="match status" value="1"/>
</dbReference>
<keyword evidence="2" id="KW-0472">Membrane</keyword>
<reference evidence="4" key="1">
    <citation type="submission" date="2019-07" db="EMBL/GenBank/DDBJ databases">
        <authorList>
            <person name="Dittberner H."/>
        </authorList>
    </citation>
    <scope>NUCLEOTIDE SEQUENCE [LARGE SCALE GENOMIC DNA]</scope>
</reference>
<keyword evidence="2" id="KW-0812">Transmembrane</keyword>
<dbReference type="EMBL" id="CABITT030000004">
    <property type="protein sequence ID" value="VVB02549.1"/>
    <property type="molecule type" value="Genomic_DNA"/>
</dbReference>
<proteinExistence type="predicted"/>
<gene>
    <name evidence="4" type="ORF">ANE_LOCUS12993</name>
</gene>
<evidence type="ECO:0000313" key="5">
    <source>
        <dbReference type="Proteomes" id="UP000489600"/>
    </source>
</evidence>
<accession>A0A565BMX3</accession>
<dbReference type="InterPro" id="IPR046349">
    <property type="entry name" value="C1-like_sf"/>
</dbReference>
<feature type="domain" description="DC1" evidence="3">
    <location>
        <begin position="66"/>
        <end position="113"/>
    </location>
</feature>